<organism evidence="1 2">
    <name type="scientific">Geosmithia morbida</name>
    <dbReference type="NCBI Taxonomy" id="1094350"/>
    <lineage>
        <taxon>Eukaryota</taxon>
        <taxon>Fungi</taxon>
        <taxon>Dikarya</taxon>
        <taxon>Ascomycota</taxon>
        <taxon>Pezizomycotina</taxon>
        <taxon>Sordariomycetes</taxon>
        <taxon>Hypocreomycetidae</taxon>
        <taxon>Hypocreales</taxon>
        <taxon>Bionectriaceae</taxon>
        <taxon>Geosmithia</taxon>
    </lineage>
</organism>
<keyword evidence="2" id="KW-1185">Reference proteome</keyword>
<protein>
    <submittedName>
        <fullName evidence="1">Uncharacterized protein</fullName>
    </submittedName>
</protein>
<dbReference type="EMBL" id="JAANYQ010000019">
    <property type="protein sequence ID" value="KAF4119984.1"/>
    <property type="molecule type" value="Genomic_DNA"/>
</dbReference>
<accession>A0A9P4YS37</accession>
<comment type="caution">
    <text evidence="1">The sequence shown here is derived from an EMBL/GenBank/DDBJ whole genome shotgun (WGS) entry which is preliminary data.</text>
</comment>
<dbReference type="GeneID" id="55969623"/>
<proteinExistence type="predicted"/>
<dbReference type="PANTHER" id="PTHR38116:SF1">
    <property type="entry name" value="BZIP DOMAIN-CONTAINING PROTEIN"/>
    <property type="match status" value="1"/>
</dbReference>
<dbReference type="RefSeq" id="XP_035318636.1">
    <property type="nucleotide sequence ID" value="XM_035465371.1"/>
</dbReference>
<reference evidence="1" key="1">
    <citation type="submission" date="2020-03" db="EMBL/GenBank/DDBJ databases">
        <title>Site-based positive gene gene selection in Geosmithia morbida across the United States reveals a broad range of putative effectors and factors for local host and environmental adapation.</title>
        <authorList>
            <person name="Onufrak A."/>
            <person name="Murdoch R.W."/>
            <person name="Gazis R."/>
            <person name="Huff M."/>
            <person name="Staton M."/>
            <person name="Klingeman W."/>
            <person name="Hadziabdic D."/>
        </authorList>
    </citation>
    <scope>NUCLEOTIDE SEQUENCE</scope>
    <source>
        <strain evidence="1">1262</strain>
    </source>
</reference>
<evidence type="ECO:0000313" key="1">
    <source>
        <dbReference type="EMBL" id="KAF4119984.1"/>
    </source>
</evidence>
<dbReference type="OrthoDB" id="2245989at2759"/>
<dbReference type="InterPro" id="IPR021833">
    <property type="entry name" value="DUF3425"/>
</dbReference>
<dbReference type="AlphaFoldDB" id="A0A9P4YS37"/>
<dbReference type="PANTHER" id="PTHR38116">
    <property type="entry name" value="CHROMOSOME 7, WHOLE GENOME SHOTGUN SEQUENCE"/>
    <property type="match status" value="1"/>
</dbReference>
<dbReference type="Proteomes" id="UP000749293">
    <property type="component" value="Unassembled WGS sequence"/>
</dbReference>
<evidence type="ECO:0000313" key="2">
    <source>
        <dbReference type="Proteomes" id="UP000749293"/>
    </source>
</evidence>
<name>A0A9P4YS37_9HYPO</name>
<gene>
    <name evidence="1" type="ORF">GMORB2_3395</name>
</gene>
<dbReference type="Pfam" id="PF11905">
    <property type="entry name" value="DUF3425"/>
    <property type="match status" value="1"/>
</dbReference>
<sequence length="197" mass="22255">MHDVVNIVELLARRAYIEYCMGMRNIGNLPTLTKINVFRGLFRNAEILGSTAECIAYDAMSSATAYAPTPSGSISLSCPDSLKPTDLQRSTKHNPWIDLFPLPRMRDNCIFAFHGPDPLDNDDLRSDVLEVGLDAPSAADMQLLVWGNPWDPRNWEVSEAFVKKWGMLLRGCDEILQSTNYWRQMRGEKKLAIEYSA</sequence>